<dbReference type="InterPro" id="IPR011051">
    <property type="entry name" value="RmlC_Cupin_sf"/>
</dbReference>
<dbReference type="SUPFAM" id="SSF51182">
    <property type="entry name" value="RmlC-like cupins"/>
    <property type="match status" value="1"/>
</dbReference>
<dbReference type="InterPro" id="IPR014710">
    <property type="entry name" value="RmlC-like_jellyroll"/>
</dbReference>
<accession>A0A537K8X3</accession>
<comment type="caution">
    <text evidence="2">The sequence shown here is derived from an EMBL/GenBank/DDBJ whole genome shotgun (WGS) entry which is preliminary data.</text>
</comment>
<evidence type="ECO:0000313" key="3">
    <source>
        <dbReference type="Proteomes" id="UP000318509"/>
    </source>
</evidence>
<evidence type="ECO:0000313" key="2">
    <source>
        <dbReference type="EMBL" id="TMI92205.1"/>
    </source>
</evidence>
<reference evidence="2 3" key="1">
    <citation type="journal article" date="2019" name="Nat. Microbiol.">
        <title>Mediterranean grassland soil C-N compound turnover is dependent on rainfall and depth, and is mediated by genomically divergent microorganisms.</title>
        <authorList>
            <person name="Diamond S."/>
            <person name="Andeer P.F."/>
            <person name="Li Z."/>
            <person name="Crits-Christoph A."/>
            <person name="Burstein D."/>
            <person name="Anantharaman K."/>
            <person name="Lane K.R."/>
            <person name="Thomas B.C."/>
            <person name="Pan C."/>
            <person name="Northen T.R."/>
            <person name="Banfield J.F."/>
        </authorList>
    </citation>
    <scope>NUCLEOTIDE SEQUENCE [LARGE SCALE GENOMIC DNA]</scope>
    <source>
        <strain evidence="2">NP_3</strain>
    </source>
</reference>
<sequence length="202" mass="22400">MKPIRGLSINAPPRSRYEPERLRVFSGGPGTPYGVGADAGEDKPSHLYNTSGARTRTIVRRSAVSQFAIVDSEKMNKDVTYEPPLVIAFGVDKHSVGSKSITMGRTKIPPKGRNQAHRHSCEASFFIRRGTLKLFMGEERKEYIVTENQFVFIPPGVIHGLQNLSETETAELVFTYGNCPSKDDAGTVFVEKSWVAEPRSRT</sequence>
<dbReference type="EMBL" id="VBAK01000068">
    <property type="protein sequence ID" value="TMI92205.1"/>
    <property type="molecule type" value="Genomic_DNA"/>
</dbReference>
<proteinExistence type="predicted"/>
<name>A0A537K8X3_9BACT</name>
<dbReference type="Pfam" id="PF07883">
    <property type="entry name" value="Cupin_2"/>
    <property type="match status" value="1"/>
</dbReference>
<dbReference type="Gene3D" id="2.60.120.10">
    <property type="entry name" value="Jelly Rolls"/>
    <property type="match status" value="1"/>
</dbReference>
<dbReference type="AlphaFoldDB" id="A0A537K8X3"/>
<dbReference type="Proteomes" id="UP000318509">
    <property type="component" value="Unassembled WGS sequence"/>
</dbReference>
<organism evidence="2 3">
    <name type="scientific">Candidatus Segetimicrobium genomatis</name>
    <dbReference type="NCBI Taxonomy" id="2569760"/>
    <lineage>
        <taxon>Bacteria</taxon>
        <taxon>Bacillati</taxon>
        <taxon>Candidatus Sysuimicrobiota</taxon>
        <taxon>Candidatus Sysuimicrobiia</taxon>
        <taxon>Candidatus Sysuimicrobiales</taxon>
        <taxon>Candidatus Segetimicrobiaceae</taxon>
        <taxon>Candidatus Segetimicrobium</taxon>
    </lineage>
</organism>
<gene>
    <name evidence="2" type="ORF">E6H00_03040</name>
</gene>
<dbReference type="InterPro" id="IPR013096">
    <property type="entry name" value="Cupin_2"/>
</dbReference>
<protein>
    <submittedName>
        <fullName evidence="2">Cupin domain-containing protein</fullName>
    </submittedName>
</protein>
<feature type="domain" description="Cupin type-2" evidence="1">
    <location>
        <begin position="106"/>
        <end position="175"/>
    </location>
</feature>
<evidence type="ECO:0000259" key="1">
    <source>
        <dbReference type="Pfam" id="PF07883"/>
    </source>
</evidence>